<comment type="similarity">
    <text evidence="1">Belongs to the glycosyl hydrolase 13 family.</text>
</comment>
<evidence type="ECO:0000256" key="2">
    <source>
        <dbReference type="ARBA" id="ARBA00022801"/>
    </source>
</evidence>
<dbReference type="InterPro" id="IPR017853">
    <property type="entry name" value="GH"/>
</dbReference>
<dbReference type="SUPFAM" id="SSF51445">
    <property type="entry name" value="(Trans)glycosidases"/>
    <property type="match status" value="1"/>
</dbReference>
<evidence type="ECO:0000256" key="3">
    <source>
        <dbReference type="ARBA" id="ARBA00023295"/>
    </source>
</evidence>
<dbReference type="RefSeq" id="WP_089144259.1">
    <property type="nucleotide sequence ID" value="NZ_LUGD01000049.1"/>
</dbReference>
<dbReference type="SMART" id="SM00642">
    <property type="entry name" value="Aamy"/>
    <property type="match status" value="1"/>
</dbReference>
<dbReference type="Gene3D" id="3.20.20.80">
    <property type="entry name" value="Glycosidases"/>
    <property type="match status" value="1"/>
</dbReference>
<dbReference type="AlphaFoldDB" id="A0A231QKH7"/>
<evidence type="ECO:0000313" key="6">
    <source>
        <dbReference type="Proteomes" id="UP000215261"/>
    </source>
</evidence>
<keyword evidence="3" id="KW-0326">Glycosidase</keyword>
<dbReference type="Gene3D" id="3.90.400.10">
    <property type="entry name" value="Oligo-1,6-glucosidase, Domain 2"/>
    <property type="match status" value="1"/>
</dbReference>
<dbReference type="InterPro" id="IPR006047">
    <property type="entry name" value="GH13_cat_dom"/>
</dbReference>
<dbReference type="FunFam" id="3.90.400.10:FF:000002">
    <property type="entry name" value="Sucrose isomerase"/>
    <property type="match status" value="1"/>
</dbReference>
<dbReference type="PANTHER" id="PTHR10357:SF179">
    <property type="entry name" value="NEUTRAL AND BASIC AMINO ACID TRANSPORT PROTEIN RBAT"/>
    <property type="match status" value="1"/>
</dbReference>
<evidence type="ECO:0000256" key="1">
    <source>
        <dbReference type="ARBA" id="ARBA00008061"/>
    </source>
</evidence>
<dbReference type="InterPro" id="IPR013780">
    <property type="entry name" value="Glyco_hydro_b"/>
</dbReference>
<proteinExistence type="inferred from homology"/>
<dbReference type="Proteomes" id="UP000215261">
    <property type="component" value="Unassembled WGS sequence"/>
</dbReference>
<name>A0A231QKH7_9LACO</name>
<dbReference type="EMBL" id="LUGO01000068">
    <property type="protein sequence ID" value="OXS38854.1"/>
    <property type="molecule type" value="Genomic_DNA"/>
</dbReference>
<evidence type="ECO:0000259" key="4">
    <source>
        <dbReference type="SMART" id="SM00642"/>
    </source>
</evidence>
<reference evidence="5 6" key="1">
    <citation type="submission" date="2016-03" db="EMBL/GenBank/DDBJ databases">
        <title>Sequencing of Lactobacillus Species from Commercial Turkeys.</title>
        <authorList>
            <person name="Johnson T.J."/>
            <person name="Youmans B.P."/>
            <person name="Case K.A."/>
        </authorList>
    </citation>
    <scope>NUCLEOTIDE SEQUENCE [LARGE SCALE GENOMIC DNA]</scope>
    <source>
        <strain evidence="5 6">UMNLA1</strain>
    </source>
</reference>
<keyword evidence="2" id="KW-0378">Hydrolase</keyword>
<dbReference type="CDD" id="cd11333">
    <property type="entry name" value="AmyAc_SI_OligoGlu_DGase"/>
    <property type="match status" value="1"/>
</dbReference>
<accession>A0A231QKH7</accession>
<evidence type="ECO:0000313" key="5">
    <source>
        <dbReference type="EMBL" id="OXS38854.1"/>
    </source>
</evidence>
<gene>
    <name evidence="5" type="ORF">AYP69_08215</name>
</gene>
<dbReference type="InterPro" id="IPR045857">
    <property type="entry name" value="O16G_dom_2"/>
</dbReference>
<protein>
    <recommendedName>
        <fullName evidence="4">Glycosyl hydrolase family 13 catalytic domain-containing protein</fullName>
    </recommendedName>
</protein>
<sequence>MLMQPIIYQIYPKSFQDSNHDGIGDLKGIEQRLDYLKDLGVTMLWLNPIYKSPQVDNGYDVADYYQIDPSFGTLSDFKALVAAAHERGLKIIMDFVMNHTSDEHPWFKEALKGADNPYHDYYLWQTAPSGQLPNNWASFFGGSVWEPVGHNEYYFHLFDKRMPDLNWHNRKVRQEMVKIAQYWLNLGVDGFRLDAFIHIVKADFKQNVITAKKGPQIAEEYYANLPLVQEYLEEFIGKLKQQKPDLFIIGEAASAEVSLGFDYTNPKRDLCDTVVTFRYFKEKPSPDLPALARQTLDLVHLKTELSKWQQGLGLGALPTLYWNNHDLPRVLSRFEVSSEAKEKLAKSLAVAMYLQRGIPCIYYGEELGLESLELKTVEAYQEKLELKQALAAGYSQNQIEAKLPLKHKMAARTPMPWDDTKVHQGFSDATPWLETKEKAPVTVTAQLHRADSCLSAYKQLLALKKTPLFTAGQEIILPSAEDLVVFERQLNNKRALVLANLSAKPQVFKGEFAPQTCAFKNGDYQVVKQEIRLAAYSSCVFINDEEEA</sequence>
<organism evidence="5 6">
    <name type="scientific">Ligilactobacillus agilis</name>
    <dbReference type="NCBI Taxonomy" id="1601"/>
    <lineage>
        <taxon>Bacteria</taxon>
        <taxon>Bacillati</taxon>
        <taxon>Bacillota</taxon>
        <taxon>Bacilli</taxon>
        <taxon>Lactobacillales</taxon>
        <taxon>Lactobacillaceae</taxon>
        <taxon>Ligilactobacillus</taxon>
    </lineage>
</organism>
<feature type="domain" description="Glycosyl hydrolase family 13 catalytic" evidence="4">
    <location>
        <begin position="9"/>
        <end position="396"/>
    </location>
</feature>
<dbReference type="Pfam" id="PF00128">
    <property type="entry name" value="Alpha-amylase"/>
    <property type="match status" value="1"/>
</dbReference>
<comment type="caution">
    <text evidence="5">The sequence shown here is derived from an EMBL/GenBank/DDBJ whole genome shotgun (WGS) entry which is preliminary data.</text>
</comment>
<dbReference type="SUPFAM" id="SSF51011">
    <property type="entry name" value="Glycosyl hydrolase domain"/>
    <property type="match status" value="1"/>
</dbReference>
<dbReference type="PANTHER" id="PTHR10357">
    <property type="entry name" value="ALPHA-AMYLASE FAMILY MEMBER"/>
    <property type="match status" value="1"/>
</dbReference>
<dbReference type="Gene3D" id="2.60.40.1180">
    <property type="entry name" value="Golgi alpha-mannosidase II"/>
    <property type="match status" value="1"/>
</dbReference>
<dbReference type="GO" id="GO:0004556">
    <property type="term" value="F:alpha-amylase activity"/>
    <property type="evidence" value="ECO:0007669"/>
    <property type="project" value="TreeGrafter"/>
</dbReference>
<dbReference type="GO" id="GO:0009313">
    <property type="term" value="P:oligosaccharide catabolic process"/>
    <property type="evidence" value="ECO:0007669"/>
    <property type="project" value="TreeGrafter"/>
</dbReference>